<evidence type="ECO:0000256" key="2">
    <source>
        <dbReference type="ARBA" id="ARBA00022448"/>
    </source>
</evidence>
<evidence type="ECO:0000256" key="8">
    <source>
        <dbReference type="SAM" id="Phobius"/>
    </source>
</evidence>
<feature type="transmembrane region" description="Helical" evidence="8">
    <location>
        <begin position="215"/>
        <end position="242"/>
    </location>
</feature>
<dbReference type="InterPro" id="IPR011701">
    <property type="entry name" value="MFS"/>
</dbReference>
<dbReference type="PANTHER" id="PTHR23517">
    <property type="entry name" value="RESISTANCE PROTEIN MDTM, PUTATIVE-RELATED-RELATED"/>
    <property type="match status" value="1"/>
</dbReference>
<proteinExistence type="predicted"/>
<dbReference type="Proteomes" id="UP000422572">
    <property type="component" value="Chromosome"/>
</dbReference>
<feature type="region of interest" description="Disordered" evidence="7">
    <location>
        <begin position="406"/>
        <end position="434"/>
    </location>
</feature>
<evidence type="ECO:0000313" key="10">
    <source>
        <dbReference type="Proteomes" id="UP000422572"/>
    </source>
</evidence>
<dbReference type="Pfam" id="PF07690">
    <property type="entry name" value="MFS_1"/>
    <property type="match status" value="1"/>
</dbReference>
<gene>
    <name evidence="9" type="ORF">EIZ62_30510</name>
</gene>
<dbReference type="KEGG" id="sfic:EIZ62_30510"/>
<feature type="transmembrane region" description="Helical" evidence="8">
    <location>
        <begin position="45"/>
        <end position="66"/>
    </location>
</feature>
<feature type="transmembrane region" description="Helical" evidence="8">
    <location>
        <begin position="78"/>
        <end position="95"/>
    </location>
</feature>
<evidence type="ECO:0000256" key="5">
    <source>
        <dbReference type="ARBA" id="ARBA00022989"/>
    </source>
</evidence>
<reference evidence="9 10" key="1">
    <citation type="submission" date="2018-12" db="EMBL/GenBank/DDBJ databases">
        <title>Complete genome sequence of Streptomyces ficellus NRRL8067, the producer of ficellomycin, feldamycin and nojirimycin.</title>
        <authorList>
            <person name="Zhang H."/>
            <person name="Yue R."/>
            <person name="Liu Y."/>
            <person name="Li M."/>
            <person name="Mu H."/>
            <person name="Zhang J."/>
        </authorList>
    </citation>
    <scope>NUCLEOTIDE SEQUENCE [LARGE SCALE GENOMIC DNA]</scope>
    <source>
        <strain evidence="9 10">NRRL 8067</strain>
    </source>
</reference>
<sequence>MSVRLLPTAGPARGLALAQLVNAVGDGAYYVCSALYFSQVVGLSAARIGLALTLAWAVGAVAGVPLGHLADRRGARGTAVLLAAATALAVAGLLLVRSYAWFLPVVCAYATAQCGLAAARQSLLAGLVEPGARTGVLAHLQSAANAGLAVGAALGAVALGAGTPAAYLLVLALDAVAFAGCALLLWRLPAVGPEAVPATAADRGKGGGLAVLRDLPFALVTLLNMVMLLRMPLISLALPLWIVGHTVAPGWTVSALLVLNTGAVMLFQVRVAASVTDLAGAVRTVRSGGAVMLAACAVFALSGTVAGPVWSAVGVLLAGAGLLVWGEMRQSAGAWKIAFDLAPPGRQGQYQGFFQAGVPVARMFGPVLLTAVVLGGGGPGWLLLGGLFLAAGVATGPAVRWAEGRGAAGRGGGGQECSEINGALDGTERAAAHS</sequence>
<feature type="transmembrane region" description="Helical" evidence="8">
    <location>
        <begin position="248"/>
        <end position="273"/>
    </location>
</feature>
<dbReference type="OrthoDB" id="6803299at2"/>
<keyword evidence="3" id="KW-1003">Cell membrane</keyword>
<keyword evidence="6 8" id="KW-0472">Membrane</keyword>
<dbReference type="RefSeq" id="WP_156695847.1">
    <property type="nucleotide sequence ID" value="NZ_CP034279.1"/>
</dbReference>
<feature type="transmembrane region" description="Helical" evidence="8">
    <location>
        <begin position="285"/>
        <end position="303"/>
    </location>
</feature>
<dbReference type="AlphaFoldDB" id="A0A6I6FEM3"/>
<feature type="compositionally biased region" description="Gly residues" evidence="7">
    <location>
        <begin position="406"/>
        <end position="415"/>
    </location>
</feature>
<protein>
    <submittedName>
        <fullName evidence="9">MFS transporter</fullName>
    </submittedName>
</protein>
<organism evidence="9 10">
    <name type="scientific">Streptomyces ficellus</name>
    <dbReference type="NCBI Taxonomy" id="1977088"/>
    <lineage>
        <taxon>Bacteria</taxon>
        <taxon>Bacillati</taxon>
        <taxon>Actinomycetota</taxon>
        <taxon>Actinomycetes</taxon>
        <taxon>Kitasatosporales</taxon>
        <taxon>Streptomycetaceae</taxon>
        <taxon>Streptomyces</taxon>
    </lineage>
</organism>
<dbReference type="GO" id="GO:0022857">
    <property type="term" value="F:transmembrane transporter activity"/>
    <property type="evidence" value="ECO:0007669"/>
    <property type="project" value="InterPro"/>
</dbReference>
<dbReference type="PANTHER" id="PTHR23517:SF2">
    <property type="entry name" value="MULTIDRUG RESISTANCE PROTEIN MDTH"/>
    <property type="match status" value="1"/>
</dbReference>
<evidence type="ECO:0000256" key="3">
    <source>
        <dbReference type="ARBA" id="ARBA00022475"/>
    </source>
</evidence>
<evidence type="ECO:0000256" key="1">
    <source>
        <dbReference type="ARBA" id="ARBA00004651"/>
    </source>
</evidence>
<dbReference type="SUPFAM" id="SSF103473">
    <property type="entry name" value="MFS general substrate transporter"/>
    <property type="match status" value="1"/>
</dbReference>
<evidence type="ECO:0000256" key="6">
    <source>
        <dbReference type="ARBA" id="ARBA00023136"/>
    </source>
</evidence>
<comment type="subcellular location">
    <subcellularLocation>
        <location evidence="1">Cell membrane</location>
        <topology evidence="1">Multi-pass membrane protein</topology>
    </subcellularLocation>
</comment>
<dbReference type="InterPro" id="IPR036259">
    <property type="entry name" value="MFS_trans_sf"/>
</dbReference>
<name>A0A6I6FEM3_9ACTN</name>
<dbReference type="GO" id="GO:0005886">
    <property type="term" value="C:plasma membrane"/>
    <property type="evidence" value="ECO:0007669"/>
    <property type="project" value="UniProtKB-SubCell"/>
</dbReference>
<dbReference type="InterPro" id="IPR050171">
    <property type="entry name" value="MFS_Transporters"/>
</dbReference>
<dbReference type="EMBL" id="CP034279">
    <property type="protein sequence ID" value="QGV82110.1"/>
    <property type="molecule type" value="Genomic_DNA"/>
</dbReference>
<evidence type="ECO:0000256" key="4">
    <source>
        <dbReference type="ARBA" id="ARBA00022692"/>
    </source>
</evidence>
<evidence type="ECO:0000313" key="9">
    <source>
        <dbReference type="EMBL" id="QGV82110.1"/>
    </source>
</evidence>
<keyword evidence="2" id="KW-0813">Transport</keyword>
<dbReference type="Gene3D" id="1.20.1250.20">
    <property type="entry name" value="MFS general substrate transporter like domains"/>
    <property type="match status" value="1"/>
</dbReference>
<keyword evidence="5 8" id="KW-1133">Transmembrane helix</keyword>
<keyword evidence="10" id="KW-1185">Reference proteome</keyword>
<accession>A0A6I6FEM3</accession>
<keyword evidence="4 8" id="KW-0812">Transmembrane</keyword>
<evidence type="ECO:0000256" key="7">
    <source>
        <dbReference type="SAM" id="MobiDB-lite"/>
    </source>
</evidence>